<feature type="signal peptide" evidence="1">
    <location>
        <begin position="1"/>
        <end position="30"/>
    </location>
</feature>
<dbReference type="AlphaFoldDB" id="A0A4Q2U8F2"/>
<feature type="chain" id="PRO_5020673903" description="Secreted protein" evidence="1">
    <location>
        <begin position="31"/>
        <end position="101"/>
    </location>
</feature>
<keyword evidence="1" id="KW-0732">Signal</keyword>
<comment type="caution">
    <text evidence="2">The sequence shown here is derived from an EMBL/GenBank/DDBJ whole genome shotgun (WGS) entry which is preliminary data.</text>
</comment>
<keyword evidence="3" id="KW-1185">Reference proteome</keyword>
<evidence type="ECO:0000313" key="2">
    <source>
        <dbReference type="EMBL" id="RYC31347.1"/>
    </source>
</evidence>
<dbReference type="EMBL" id="QYBB01000015">
    <property type="protein sequence ID" value="RYC31347.1"/>
    <property type="molecule type" value="Genomic_DNA"/>
</dbReference>
<sequence>MPRRARPTAGMGRAAALGALALLCAGAARAEPAAEPDLKGYGIKAVGAPTLPAMLARCDAAARGAAPLEEGETPALLAARCGQLRRSLHNQPGNSPSAARR</sequence>
<reference evidence="2 3" key="2">
    <citation type="submission" date="2019-02" db="EMBL/GenBank/DDBJ databases">
        <title>'Lichenibacterium ramalinii' gen. nov. sp. nov., 'Lichenibacterium minor' gen. nov. sp. nov.</title>
        <authorList>
            <person name="Pankratov T."/>
        </authorList>
    </citation>
    <scope>NUCLEOTIDE SEQUENCE [LARGE SCALE GENOMIC DNA]</scope>
    <source>
        <strain evidence="2 3">RmlP026</strain>
    </source>
</reference>
<dbReference type="Proteomes" id="UP000290759">
    <property type="component" value="Unassembled WGS sequence"/>
</dbReference>
<evidence type="ECO:0000313" key="3">
    <source>
        <dbReference type="Proteomes" id="UP000290759"/>
    </source>
</evidence>
<accession>A0A4Q2U8F2</accession>
<organism evidence="2 3">
    <name type="scientific">Lichenibacterium minor</name>
    <dbReference type="NCBI Taxonomy" id="2316528"/>
    <lineage>
        <taxon>Bacteria</taxon>
        <taxon>Pseudomonadati</taxon>
        <taxon>Pseudomonadota</taxon>
        <taxon>Alphaproteobacteria</taxon>
        <taxon>Hyphomicrobiales</taxon>
        <taxon>Lichenihabitantaceae</taxon>
        <taxon>Lichenibacterium</taxon>
    </lineage>
</organism>
<dbReference type="RefSeq" id="WP_129227630.1">
    <property type="nucleotide sequence ID" value="NZ_QYBB01000015.1"/>
</dbReference>
<dbReference type="OrthoDB" id="9988173at2"/>
<protein>
    <recommendedName>
        <fullName evidence="4">Secreted protein</fullName>
    </recommendedName>
</protein>
<evidence type="ECO:0000256" key="1">
    <source>
        <dbReference type="SAM" id="SignalP"/>
    </source>
</evidence>
<proteinExistence type="predicted"/>
<reference evidence="2 3" key="1">
    <citation type="submission" date="2018-12" db="EMBL/GenBank/DDBJ databases">
        <authorList>
            <person name="Grouzdev D.S."/>
            <person name="Krutkina M.S."/>
        </authorList>
    </citation>
    <scope>NUCLEOTIDE SEQUENCE [LARGE SCALE GENOMIC DNA]</scope>
    <source>
        <strain evidence="2 3">RmlP026</strain>
    </source>
</reference>
<name>A0A4Q2U8F2_9HYPH</name>
<gene>
    <name evidence="2" type="ORF">D3273_14635</name>
</gene>
<evidence type="ECO:0008006" key="4">
    <source>
        <dbReference type="Google" id="ProtNLM"/>
    </source>
</evidence>